<gene>
    <name evidence="1" type="ORF">Q604_UNBC09920G0001</name>
</gene>
<sequence>FYSPVQIGGEIELLNKIEFQCNIQAIRDCICIAVPRKIIEEKYLKDSKFLEMMYLHIRIYIT</sequence>
<evidence type="ECO:0000313" key="1">
    <source>
        <dbReference type="EMBL" id="ETJ35719.1"/>
    </source>
</evidence>
<accession>W1Y3L5</accession>
<dbReference type="InterPro" id="IPR018490">
    <property type="entry name" value="cNMP-bd_dom_sf"/>
</dbReference>
<dbReference type="InterPro" id="IPR014710">
    <property type="entry name" value="RmlC-like_jellyroll"/>
</dbReference>
<dbReference type="SUPFAM" id="SSF51206">
    <property type="entry name" value="cAMP-binding domain-like"/>
    <property type="match status" value="1"/>
</dbReference>
<reference evidence="1" key="1">
    <citation type="submission" date="2013-12" db="EMBL/GenBank/DDBJ databases">
        <title>A Varibaculum cambriense genome reconstructed from a premature infant gut community with otherwise low bacterial novelty that shifts toward anaerobic metabolism during the third week of life.</title>
        <authorList>
            <person name="Brown C.T."/>
            <person name="Sharon I."/>
            <person name="Thomas B.C."/>
            <person name="Castelle C.J."/>
            <person name="Morowitz M.J."/>
            <person name="Banfield J.F."/>
        </authorList>
    </citation>
    <scope>NUCLEOTIDE SEQUENCE</scope>
</reference>
<dbReference type="Gene3D" id="2.60.120.10">
    <property type="entry name" value="Jelly Rolls"/>
    <property type="match status" value="1"/>
</dbReference>
<comment type="caution">
    <text evidence="1">The sequence shown here is derived from an EMBL/GenBank/DDBJ whole genome shotgun (WGS) entry which is preliminary data.</text>
</comment>
<proteinExistence type="predicted"/>
<protein>
    <submittedName>
        <fullName evidence="1">Uncharacterized protein</fullName>
    </submittedName>
</protein>
<dbReference type="AlphaFoldDB" id="W1Y3L5"/>
<organism evidence="1">
    <name type="scientific">human gut metagenome</name>
    <dbReference type="NCBI Taxonomy" id="408170"/>
    <lineage>
        <taxon>unclassified sequences</taxon>
        <taxon>metagenomes</taxon>
        <taxon>organismal metagenomes</taxon>
    </lineage>
</organism>
<dbReference type="EMBL" id="AZMM01009920">
    <property type="protein sequence ID" value="ETJ35719.1"/>
    <property type="molecule type" value="Genomic_DNA"/>
</dbReference>
<feature type="non-terminal residue" evidence="1">
    <location>
        <position position="1"/>
    </location>
</feature>
<name>W1Y3L5_9ZZZZ</name>